<dbReference type="EMBL" id="CP144695">
    <property type="protein sequence ID" value="WVZ05829.1"/>
    <property type="molecule type" value="Genomic_DNA"/>
</dbReference>
<dbReference type="Pfam" id="PF07887">
    <property type="entry name" value="Calmodulin_bind"/>
    <property type="match status" value="1"/>
</dbReference>
<accession>A0AAQ3RS60</accession>
<keyword evidence="3" id="KW-1185">Reference proteome</keyword>
<sequence>MKNFLTINQSSSFCAVSDFIAVLDVFVLKPMESKRQSQEEDKRGDQKRSRQNSQLWEILLITRYLPLIWNEPYLEDFIRNTIREVVELQLPRLTSSIQTEISGGRRFLKLVFRNELADTIYTMSKLKARDNNPLEVVLFDTKSQSIVSDENDPLSSIKVEICALDGEFGSDGSENWSKDEFKSKILHQRKNKGQLLKGDTVFALKNGVGFIHNEFTDNSCWIRTQRFRLGVMVAKSNMNDALIIREGISKPFIVKDYRGECKLTSNLFALSEDGILTVGDFFLKEHETNPLSLEEKLGKISSKRQREEIYKQANKAKHAETGVAETILFKGQNYLSENNTFNSDQMQTCQSSRGLMQIELINGAPDQDVQRPDFPIAQQEESLSRRGIEDWFNELSQNDEFDLLINPLLPPCNNDEAEPDRTVICIDQTKGKAR</sequence>
<evidence type="ECO:0000313" key="3">
    <source>
        <dbReference type="Proteomes" id="UP001374535"/>
    </source>
</evidence>
<protein>
    <recommendedName>
        <fullName evidence="1">Calmodulin binding protein-like N-terminal domain-containing protein</fullName>
    </recommendedName>
</protein>
<evidence type="ECO:0000259" key="1">
    <source>
        <dbReference type="Pfam" id="PF07887"/>
    </source>
</evidence>
<dbReference type="Proteomes" id="UP001374535">
    <property type="component" value="Chromosome 6"/>
</dbReference>
<dbReference type="AlphaFoldDB" id="A0AAQ3RS60"/>
<reference evidence="2 3" key="1">
    <citation type="journal article" date="2023" name="Life. Sci Alliance">
        <title>Evolutionary insights into 3D genome organization and epigenetic landscape of Vigna mungo.</title>
        <authorList>
            <person name="Junaid A."/>
            <person name="Singh B."/>
            <person name="Bhatia S."/>
        </authorList>
    </citation>
    <scope>NUCLEOTIDE SEQUENCE [LARGE SCALE GENOMIC DNA]</scope>
    <source>
        <strain evidence="2">Urdbean</strain>
    </source>
</reference>
<gene>
    <name evidence="2" type="ORF">V8G54_019175</name>
</gene>
<dbReference type="InterPro" id="IPR046831">
    <property type="entry name" value="Calmodulin_bind_N"/>
</dbReference>
<organism evidence="2 3">
    <name type="scientific">Vigna mungo</name>
    <name type="common">Black gram</name>
    <name type="synonym">Phaseolus mungo</name>
    <dbReference type="NCBI Taxonomy" id="3915"/>
    <lineage>
        <taxon>Eukaryota</taxon>
        <taxon>Viridiplantae</taxon>
        <taxon>Streptophyta</taxon>
        <taxon>Embryophyta</taxon>
        <taxon>Tracheophyta</taxon>
        <taxon>Spermatophyta</taxon>
        <taxon>Magnoliopsida</taxon>
        <taxon>eudicotyledons</taxon>
        <taxon>Gunneridae</taxon>
        <taxon>Pentapetalae</taxon>
        <taxon>rosids</taxon>
        <taxon>fabids</taxon>
        <taxon>Fabales</taxon>
        <taxon>Fabaceae</taxon>
        <taxon>Papilionoideae</taxon>
        <taxon>50 kb inversion clade</taxon>
        <taxon>NPAAA clade</taxon>
        <taxon>indigoferoid/millettioid clade</taxon>
        <taxon>Phaseoleae</taxon>
        <taxon>Vigna</taxon>
    </lineage>
</organism>
<evidence type="ECO:0000313" key="2">
    <source>
        <dbReference type="EMBL" id="WVZ05829.1"/>
    </source>
</evidence>
<dbReference type="GO" id="GO:0005634">
    <property type="term" value="C:nucleus"/>
    <property type="evidence" value="ECO:0007669"/>
    <property type="project" value="TreeGrafter"/>
</dbReference>
<dbReference type="PANTHER" id="PTHR31713:SF92">
    <property type="entry name" value="CALMODULIN-BINDING PROTEIN"/>
    <property type="match status" value="1"/>
</dbReference>
<name>A0AAQ3RS60_VIGMU</name>
<dbReference type="GO" id="GO:0080142">
    <property type="term" value="P:regulation of salicylic acid biosynthetic process"/>
    <property type="evidence" value="ECO:0007669"/>
    <property type="project" value="TreeGrafter"/>
</dbReference>
<proteinExistence type="predicted"/>
<feature type="domain" description="Calmodulin binding protein-like N-terminal" evidence="1">
    <location>
        <begin position="108"/>
        <end position="256"/>
    </location>
</feature>
<dbReference type="GO" id="GO:0003700">
    <property type="term" value="F:DNA-binding transcription factor activity"/>
    <property type="evidence" value="ECO:0007669"/>
    <property type="project" value="TreeGrafter"/>
</dbReference>
<dbReference type="PANTHER" id="PTHR31713">
    <property type="entry name" value="OS02G0177800 PROTEIN"/>
    <property type="match status" value="1"/>
</dbReference>
<dbReference type="InterPro" id="IPR012416">
    <property type="entry name" value="CBP60"/>
</dbReference>
<dbReference type="GO" id="GO:0005516">
    <property type="term" value="F:calmodulin binding"/>
    <property type="evidence" value="ECO:0007669"/>
    <property type="project" value="InterPro"/>
</dbReference>
<dbReference type="GO" id="GO:0043565">
    <property type="term" value="F:sequence-specific DNA binding"/>
    <property type="evidence" value="ECO:0007669"/>
    <property type="project" value="TreeGrafter"/>
</dbReference>